<keyword evidence="3 4" id="KW-0539">Nucleus</keyword>
<dbReference type="PANTHER" id="PTHR12728:SF0">
    <property type="entry name" value="RIBOSOME PRODUCTION FACTOR 2 HOMOLOG"/>
    <property type="match status" value="1"/>
</dbReference>
<evidence type="ECO:0000256" key="4">
    <source>
        <dbReference type="RuleBase" id="RU367086"/>
    </source>
</evidence>
<comment type="similarity">
    <text evidence="2 4">Belongs to the RPF2 family.</text>
</comment>
<evidence type="ECO:0000256" key="5">
    <source>
        <dbReference type="SAM" id="MobiDB-lite"/>
    </source>
</evidence>
<comment type="subcellular location">
    <subcellularLocation>
        <location evidence="1 4">Nucleus</location>
        <location evidence="1 4">Nucleolus</location>
    </subcellularLocation>
</comment>
<dbReference type="EMBL" id="JASJQH010002095">
    <property type="protein sequence ID" value="KAK9760477.1"/>
    <property type="molecule type" value="Genomic_DNA"/>
</dbReference>
<feature type="domain" description="Brix" evidence="6">
    <location>
        <begin position="28"/>
        <end position="238"/>
    </location>
</feature>
<dbReference type="InterPro" id="IPR007109">
    <property type="entry name" value="Brix"/>
</dbReference>
<evidence type="ECO:0000256" key="1">
    <source>
        <dbReference type="ARBA" id="ARBA00004604"/>
    </source>
</evidence>
<feature type="compositionally biased region" description="Basic residues" evidence="5">
    <location>
        <begin position="283"/>
        <end position="292"/>
    </location>
</feature>
<sequence length="302" mass="34632">MLRAIKPKTARSKRAFEKREPKVVENTKTALFVRGSQTSQIVNDALNDLYSLKKPEAVNFTKKNKIHPFDDETSLEFFSKKNDVSLFVVGTHSKKRPHNLILGRTFDNQILDMMELGIERGIPIKAFKSSKCAIGMKPCFVFNGEVWDQREDYLKLKNILLDFYHGTTVDSVNLAGLEYVISVTAGPLKADGTPGTVYFRVYTIQMKNSGQRTPRVELEEMGPSLDLTFRRSKFAPEEIMRQATKAPREIKPKKVKNVKHDDMGDKFGRIHLGKQDFEKIQTRKMKGLKKRKVSDDEEEDEE</sequence>
<dbReference type="InterPro" id="IPR039770">
    <property type="entry name" value="Rpf2"/>
</dbReference>
<evidence type="ECO:0000313" key="8">
    <source>
        <dbReference type="Proteomes" id="UP001479436"/>
    </source>
</evidence>
<dbReference type="PROSITE" id="PS50833">
    <property type="entry name" value="BRIX"/>
    <property type="match status" value="1"/>
</dbReference>
<evidence type="ECO:0000259" key="6">
    <source>
        <dbReference type="PROSITE" id="PS50833"/>
    </source>
</evidence>
<protein>
    <recommendedName>
        <fullName evidence="4">Ribosome production factor 2 homolog</fullName>
    </recommendedName>
    <alternativeName>
        <fullName evidence="4">Ribosome biogenesis protein RPF2 homolog</fullName>
    </alternativeName>
</protein>
<evidence type="ECO:0000256" key="2">
    <source>
        <dbReference type="ARBA" id="ARBA00010782"/>
    </source>
</evidence>
<name>A0ABR2WG18_9FUNG</name>
<evidence type="ECO:0000256" key="3">
    <source>
        <dbReference type="ARBA" id="ARBA00023242"/>
    </source>
</evidence>
<organism evidence="7 8">
    <name type="scientific">Basidiobolus ranarum</name>
    <dbReference type="NCBI Taxonomy" id="34480"/>
    <lineage>
        <taxon>Eukaryota</taxon>
        <taxon>Fungi</taxon>
        <taxon>Fungi incertae sedis</taxon>
        <taxon>Zoopagomycota</taxon>
        <taxon>Entomophthoromycotina</taxon>
        <taxon>Basidiobolomycetes</taxon>
        <taxon>Basidiobolales</taxon>
        <taxon>Basidiobolaceae</taxon>
        <taxon>Basidiobolus</taxon>
    </lineage>
</organism>
<feature type="region of interest" description="Disordered" evidence="5">
    <location>
        <begin position="283"/>
        <end position="302"/>
    </location>
</feature>
<proteinExistence type="inferred from homology"/>
<dbReference type="PANTHER" id="PTHR12728">
    <property type="entry name" value="BRIX DOMAIN CONTAINING PROTEIN"/>
    <property type="match status" value="1"/>
</dbReference>
<dbReference type="SMART" id="SM00879">
    <property type="entry name" value="Brix"/>
    <property type="match status" value="1"/>
</dbReference>
<gene>
    <name evidence="7" type="primary">RPF2</name>
    <name evidence="7" type="ORF">K7432_015441</name>
</gene>
<keyword evidence="8" id="KW-1185">Reference proteome</keyword>
<dbReference type="Pfam" id="PF04427">
    <property type="entry name" value="Brix"/>
    <property type="match status" value="1"/>
</dbReference>
<dbReference type="Proteomes" id="UP001479436">
    <property type="component" value="Unassembled WGS sequence"/>
</dbReference>
<evidence type="ECO:0000313" key="7">
    <source>
        <dbReference type="EMBL" id="KAK9760477.1"/>
    </source>
</evidence>
<reference evidence="7 8" key="1">
    <citation type="submission" date="2023-04" db="EMBL/GenBank/DDBJ databases">
        <title>Genome of Basidiobolus ranarum AG-B5.</title>
        <authorList>
            <person name="Stajich J.E."/>
            <person name="Carter-House D."/>
            <person name="Gryganskyi A."/>
        </authorList>
    </citation>
    <scope>NUCLEOTIDE SEQUENCE [LARGE SCALE GENOMIC DNA]</scope>
    <source>
        <strain evidence="7 8">AG-B5</strain>
    </source>
</reference>
<comment type="caution">
    <text evidence="7">The sequence shown here is derived from an EMBL/GenBank/DDBJ whole genome shotgun (WGS) entry which is preliminary data.</text>
</comment>
<accession>A0ABR2WG18</accession>